<feature type="compositionally biased region" description="Polar residues" evidence="1">
    <location>
        <begin position="25"/>
        <end position="35"/>
    </location>
</feature>
<gene>
    <name evidence="3" type="ORF">FA14DRAFT_172491</name>
</gene>
<dbReference type="RefSeq" id="XP_025356196.1">
    <property type="nucleotide sequence ID" value="XM_025500405.1"/>
</dbReference>
<dbReference type="AlphaFoldDB" id="A0A316VF08"/>
<dbReference type="InParanoid" id="A0A316VF08"/>
<keyword evidence="2" id="KW-0732">Signal</keyword>
<feature type="region of interest" description="Disordered" evidence="1">
    <location>
        <begin position="25"/>
        <end position="211"/>
    </location>
</feature>
<feature type="compositionally biased region" description="Low complexity" evidence="1">
    <location>
        <begin position="361"/>
        <end position="392"/>
    </location>
</feature>
<organism evidence="3 4">
    <name type="scientific">Meira miltonrushii</name>
    <dbReference type="NCBI Taxonomy" id="1280837"/>
    <lineage>
        <taxon>Eukaryota</taxon>
        <taxon>Fungi</taxon>
        <taxon>Dikarya</taxon>
        <taxon>Basidiomycota</taxon>
        <taxon>Ustilaginomycotina</taxon>
        <taxon>Exobasidiomycetes</taxon>
        <taxon>Exobasidiales</taxon>
        <taxon>Brachybasidiaceae</taxon>
        <taxon>Meira</taxon>
    </lineage>
</organism>
<dbReference type="OrthoDB" id="10501059at2759"/>
<sequence>MNFKILTCLFVYLLACFLQHGSCTKSTGSGSPSHESGSKKPRSPRNPMPDLNFSPPREEKEHQPGSPTRSLNKASASAHSGGSHAAIKGKEASASAHSSGSQAMVKGKEKRKYSLTPSLSSSYSDSLKYYPTSGKIGIGEYGSQKRTPSPRNSRQRSPTPDSARKRKDRSPTPDSARQQKAGGSPKGEPPQSPKRKRYGTPPIDPGISGTKKVVINSPLVLSSSTQYTRGHSGSTITPTTAMLLEDEYVYMQKFGHPPPSYQSHSDTRSYDYRGYASSPGSIQQQLLHDTASSRSPSPTGRQKSQASVEQIAGSSSRGGHAAGPTSSAQSIHYSGSHPTQSLTVDRSSLRREGTTTPPRPSSSSSSHAASSPHVGAVAASPAHSGHSVGSVKSSKRSGSH</sequence>
<dbReference type="GeneID" id="37022186"/>
<feature type="compositionally biased region" description="Polar residues" evidence="1">
    <location>
        <begin position="278"/>
        <end position="308"/>
    </location>
</feature>
<evidence type="ECO:0000313" key="3">
    <source>
        <dbReference type="EMBL" id="PWN35894.1"/>
    </source>
</evidence>
<feature type="compositionally biased region" description="Polar residues" evidence="1">
    <location>
        <begin position="144"/>
        <end position="160"/>
    </location>
</feature>
<dbReference type="EMBL" id="KZ819603">
    <property type="protein sequence ID" value="PWN35894.1"/>
    <property type="molecule type" value="Genomic_DNA"/>
</dbReference>
<feature type="compositionally biased region" description="Polar residues" evidence="1">
    <location>
        <begin position="324"/>
        <end position="346"/>
    </location>
</feature>
<evidence type="ECO:0000256" key="2">
    <source>
        <dbReference type="SAM" id="SignalP"/>
    </source>
</evidence>
<evidence type="ECO:0000313" key="4">
    <source>
        <dbReference type="Proteomes" id="UP000245771"/>
    </source>
</evidence>
<proteinExistence type="predicted"/>
<feature type="chain" id="PRO_5016421693" evidence="2">
    <location>
        <begin position="24"/>
        <end position="400"/>
    </location>
</feature>
<feature type="compositionally biased region" description="Low complexity" evidence="1">
    <location>
        <begin position="74"/>
        <end position="103"/>
    </location>
</feature>
<feature type="compositionally biased region" description="Low complexity" evidence="1">
    <location>
        <begin position="312"/>
        <end position="323"/>
    </location>
</feature>
<feature type="region of interest" description="Disordered" evidence="1">
    <location>
        <begin position="255"/>
        <end position="400"/>
    </location>
</feature>
<accession>A0A316VF08</accession>
<feature type="compositionally biased region" description="Low complexity" evidence="1">
    <location>
        <begin position="114"/>
        <end position="130"/>
    </location>
</feature>
<reference evidence="3 4" key="1">
    <citation type="journal article" date="2018" name="Mol. Biol. Evol.">
        <title>Broad Genomic Sampling Reveals a Smut Pathogenic Ancestry of the Fungal Clade Ustilaginomycotina.</title>
        <authorList>
            <person name="Kijpornyongpan T."/>
            <person name="Mondo S.J."/>
            <person name="Barry K."/>
            <person name="Sandor L."/>
            <person name="Lee J."/>
            <person name="Lipzen A."/>
            <person name="Pangilinan J."/>
            <person name="LaButti K."/>
            <person name="Hainaut M."/>
            <person name="Henrissat B."/>
            <person name="Grigoriev I.V."/>
            <person name="Spatafora J.W."/>
            <person name="Aime M.C."/>
        </authorList>
    </citation>
    <scope>NUCLEOTIDE SEQUENCE [LARGE SCALE GENOMIC DNA]</scope>
    <source>
        <strain evidence="3 4">MCA 3882</strain>
    </source>
</reference>
<feature type="signal peptide" evidence="2">
    <location>
        <begin position="1"/>
        <end position="23"/>
    </location>
</feature>
<keyword evidence="4" id="KW-1185">Reference proteome</keyword>
<evidence type="ECO:0000256" key="1">
    <source>
        <dbReference type="SAM" id="MobiDB-lite"/>
    </source>
</evidence>
<dbReference type="Proteomes" id="UP000245771">
    <property type="component" value="Unassembled WGS sequence"/>
</dbReference>
<name>A0A316VF08_9BASI</name>
<protein>
    <submittedName>
        <fullName evidence="3">Uncharacterized protein</fullName>
    </submittedName>
</protein>